<feature type="transmembrane region" description="Helical" evidence="1">
    <location>
        <begin position="21"/>
        <end position="40"/>
    </location>
</feature>
<feature type="transmembrane region" description="Helical" evidence="1">
    <location>
        <begin position="68"/>
        <end position="88"/>
    </location>
</feature>
<evidence type="ECO:0000313" key="3">
    <source>
        <dbReference type="Proteomes" id="UP000182569"/>
    </source>
</evidence>
<protein>
    <submittedName>
        <fullName evidence="2">Uncharacterized protein</fullName>
    </submittedName>
</protein>
<dbReference type="RefSeq" id="WP_071613134.1">
    <property type="nucleotide sequence ID" value="NZ_CP015756.1"/>
</dbReference>
<gene>
    <name evidence="2" type="ORF">A7L45_12570</name>
</gene>
<organism evidence="2 3">
    <name type="scientific">Clostridium estertheticum subsp. estertheticum</name>
    <dbReference type="NCBI Taxonomy" id="1552"/>
    <lineage>
        <taxon>Bacteria</taxon>
        <taxon>Bacillati</taxon>
        <taxon>Bacillota</taxon>
        <taxon>Clostridia</taxon>
        <taxon>Eubacteriales</taxon>
        <taxon>Clostridiaceae</taxon>
        <taxon>Clostridium</taxon>
    </lineage>
</organism>
<reference evidence="3" key="1">
    <citation type="journal article" date="2016" name="Front. Microbiol.">
        <title>Complete Genome Sequence of Clostridium estertheticum DSM 8809, a Microbe Identified in Spoiled Vacuum Packed Beef.</title>
        <authorList>
            <person name="Yu Z."/>
            <person name="Gunn L."/>
            <person name="Brennan E."/>
            <person name="Reid R."/>
            <person name="Wall P.G."/>
            <person name="Gaora O.P."/>
            <person name="Hurley D."/>
            <person name="Bolton D."/>
            <person name="Fanning S."/>
        </authorList>
    </citation>
    <scope>NUCLEOTIDE SEQUENCE [LARGE SCALE GENOMIC DNA]</scope>
    <source>
        <strain evidence="3">DSM 8809</strain>
    </source>
</reference>
<accession>A0A1J0GHK6</accession>
<dbReference type="OrthoDB" id="3190532at2"/>
<keyword evidence="3" id="KW-1185">Reference proteome</keyword>
<name>A0A1J0GHK6_9CLOT</name>
<keyword evidence="1" id="KW-0472">Membrane</keyword>
<feature type="transmembrane region" description="Helical" evidence="1">
    <location>
        <begin position="221"/>
        <end position="244"/>
    </location>
</feature>
<dbReference type="EMBL" id="CP015756">
    <property type="protein sequence ID" value="APC40842.1"/>
    <property type="molecule type" value="Genomic_DNA"/>
</dbReference>
<evidence type="ECO:0000313" key="2">
    <source>
        <dbReference type="EMBL" id="APC40842.1"/>
    </source>
</evidence>
<sequence length="252" mass="28723">MSFVKYLNLEFIKIKSSYIKYTLILPIIISLGMILIDIILRKEAIISKYSPIITDGFQALLVENHLALIWPIILLFSIILNSISIFYIDLKNNLLTHILSSPISRNKYYFSKLISILTCTIISILLEGIVLVIVGYKFSLSHNIDIPLVIRYMWMQFFCCFGIIGLQGFLFALTRKVTFLTSINIAALCCSILLLRYPSITKLIPYLQIANSMILVTNGELIVNSIFFSCINFIVFTALGLIIFNNIDIQEE</sequence>
<dbReference type="STRING" id="1552.A7L45_12570"/>
<proteinExistence type="predicted"/>
<feature type="transmembrane region" description="Helical" evidence="1">
    <location>
        <begin position="179"/>
        <end position="197"/>
    </location>
</feature>
<feature type="transmembrane region" description="Helical" evidence="1">
    <location>
        <begin position="109"/>
        <end position="134"/>
    </location>
</feature>
<dbReference type="AlphaFoldDB" id="A0A1J0GHK6"/>
<evidence type="ECO:0000256" key="1">
    <source>
        <dbReference type="SAM" id="Phobius"/>
    </source>
</evidence>
<feature type="transmembrane region" description="Helical" evidence="1">
    <location>
        <begin position="154"/>
        <end position="172"/>
    </location>
</feature>
<keyword evidence="1" id="KW-0812">Transmembrane</keyword>
<dbReference type="KEGG" id="ceu:A7L45_12570"/>
<keyword evidence="1" id="KW-1133">Transmembrane helix</keyword>
<dbReference type="Proteomes" id="UP000182569">
    <property type="component" value="Chromosome"/>
</dbReference>